<accession>A0A6J4MLT0</accession>
<evidence type="ECO:0000259" key="1">
    <source>
        <dbReference type="Pfam" id="PF00117"/>
    </source>
</evidence>
<feature type="domain" description="Glutamine amidotransferase" evidence="1">
    <location>
        <begin position="62"/>
        <end position="174"/>
    </location>
</feature>
<sequence>MRRALVVANATDVDTGHVGRRLRELGWELVTVLREGAGVPADVPAGTDLLLLLGSAWSVASPVDPAALEAECRLVRSAGDHAVPVLGLCYGAQVVAAAHGGRVGVAPQPEVGLVAVETVDAGLVPEGPWWAFHLDVIEPPPGAEVVARNGCGVQAFTLPGVLAVQFHPEVVADTLDDWAARYPALLERTGVDRSVMAAQAHEREADARVAAAALVDAFLARVAPEPSRRLRTP</sequence>
<proteinExistence type="predicted"/>
<dbReference type="InterPro" id="IPR017926">
    <property type="entry name" value="GATASE"/>
</dbReference>
<dbReference type="InterPro" id="IPR029062">
    <property type="entry name" value="Class_I_gatase-like"/>
</dbReference>
<dbReference type="GO" id="GO:0016740">
    <property type="term" value="F:transferase activity"/>
    <property type="evidence" value="ECO:0007669"/>
    <property type="project" value="UniProtKB-KW"/>
</dbReference>
<evidence type="ECO:0000313" key="2">
    <source>
        <dbReference type="EMBL" id="CAA9358695.1"/>
    </source>
</evidence>
<dbReference type="PANTHER" id="PTHR42695:SF5">
    <property type="entry name" value="GLUTAMINE AMIDOTRANSFERASE YLR126C-RELATED"/>
    <property type="match status" value="1"/>
</dbReference>
<dbReference type="AlphaFoldDB" id="A0A6J4MLT0"/>
<organism evidence="2">
    <name type="scientific">uncultured Nocardioidaceae bacterium</name>
    <dbReference type="NCBI Taxonomy" id="253824"/>
    <lineage>
        <taxon>Bacteria</taxon>
        <taxon>Bacillati</taxon>
        <taxon>Actinomycetota</taxon>
        <taxon>Actinomycetes</taxon>
        <taxon>Propionibacteriales</taxon>
        <taxon>Nocardioidaceae</taxon>
        <taxon>environmental samples</taxon>
    </lineage>
</organism>
<protein>
    <submittedName>
        <fullName evidence="2">GMP synthase [glutamine-hydrolyzing], amidotransferase subunit / GMP synthase [glutamine-hydrolyzing], ATP pyrophosphatase subunit</fullName>
        <ecNumber evidence="2">6.3.5.2</ecNumber>
    </submittedName>
</protein>
<dbReference type="EC" id="6.3.5.2" evidence="2"/>
<dbReference type="InterPro" id="IPR044992">
    <property type="entry name" value="ChyE-like"/>
</dbReference>
<dbReference type="PROSITE" id="PS51273">
    <property type="entry name" value="GATASE_TYPE_1"/>
    <property type="match status" value="1"/>
</dbReference>
<reference evidence="2" key="1">
    <citation type="submission" date="2020-02" db="EMBL/GenBank/DDBJ databases">
        <authorList>
            <person name="Meier V. D."/>
        </authorList>
    </citation>
    <scope>NUCLEOTIDE SEQUENCE</scope>
    <source>
        <strain evidence="2">AVDCRST_MAG36</strain>
    </source>
</reference>
<dbReference type="PANTHER" id="PTHR42695">
    <property type="entry name" value="GLUTAMINE AMIDOTRANSFERASE YLR126C-RELATED"/>
    <property type="match status" value="1"/>
</dbReference>
<gene>
    <name evidence="2" type="ORF">AVDCRST_MAG36-2470</name>
</gene>
<keyword evidence="2" id="KW-0808">Transferase</keyword>
<dbReference type="Gene3D" id="3.40.50.880">
    <property type="match status" value="1"/>
</dbReference>
<keyword evidence="2" id="KW-0436">Ligase</keyword>
<dbReference type="GO" id="GO:0003922">
    <property type="term" value="F:GMP synthase (glutamine-hydrolyzing) activity"/>
    <property type="evidence" value="ECO:0007669"/>
    <property type="project" value="UniProtKB-EC"/>
</dbReference>
<dbReference type="SUPFAM" id="SSF52317">
    <property type="entry name" value="Class I glutamine amidotransferase-like"/>
    <property type="match status" value="1"/>
</dbReference>
<name>A0A6J4MLT0_9ACTN</name>
<dbReference type="GO" id="GO:0005829">
    <property type="term" value="C:cytosol"/>
    <property type="evidence" value="ECO:0007669"/>
    <property type="project" value="TreeGrafter"/>
</dbReference>
<dbReference type="EMBL" id="CADCUH010000162">
    <property type="protein sequence ID" value="CAA9358695.1"/>
    <property type="molecule type" value="Genomic_DNA"/>
</dbReference>
<dbReference type="Pfam" id="PF00117">
    <property type="entry name" value="GATase"/>
    <property type="match status" value="1"/>
</dbReference>